<evidence type="ECO:0000259" key="6">
    <source>
        <dbReference type="PROSITE" id="PS50850"/>
    </source>
</evidence>
<accession>A0ABY0XV69</accession>
<gene>
    <name evidence="7" type="ORF">SAMN05216205_1929</name>
</gene>
<evidence type="ECO:0000256" key="1">
    <source>
        <dbReference type="ARBA" id="ARBA00004141"/>
    </source>
</evidence>
<dbReference type="InterPro" id="IPR005829">
    <property type="entry name" value="Sugar_transporter_CS"/>
</dbReference>
<dbReference type="Pfam" id="PF07690">
    <property type="entry name" value="MFS_1"/>
    <property type="match status" value="1"/>
</dbReference>
<dbReference type="PANTHER" id="PTHR23508:SF10">
    <property type="entry name" value="CARBOXYLIC ACID TRANSPORTER PROTEIN HOMOLOG"/>
    <property type="match status" value="1"/>
</dbReference>
<sequence>MSNSLNLDVSTFMDSRKMSARQWVVLFLGFMVLVFDGFDTTAIGFIAPALIDDWGVLRHDLGPVMMSGLLGLAFGSLTAGPLADRFGRRPVIIGSVLLFGFWSLASAWSTGIVSLTVLRFLTGVGLGASMPNTATLVSEFAPKRYRSHMVSFIYCGFAFGAAMGGLGSEWLIEQFGWRSVLVVGGVLPIAFALLLLLSLPESIRFLAQNSALKERLIKAINKVVPGLADSQTRFHSSEASIKETGKVSALFASGYSLGTCMIWITLFMGLLTMYLLSSWLPLLSRDAGLSMGEAALLGSLLQIGGMLGNFTVGMKMDRWDHHKVVGLTVFCGGACAVLIALQQPTMQVLCPLILLLGYFLNGVNVGGYALAAAFYPTQIRATGVCWATGIGRLGAISGAGIGALMLAAQWNFSQVFLFLAIPSLIGVMALWIKGRKRRTSAIPTAVN</sequence>
<evidence type="ECO:0000256" key="2">
    <source>
        <dbReference type="ARBA" id="ARBA00022692"/>
    </source>
</evidence>
<feature type="transmembrane region" description="Helical" evidence="5">
    <location>
        <begin position="353"/>
        <end position="375"/>
    </location>
</feature>
<feature type="transmembrane region" description="Helical" evidence="5">
    <location>
        <begin position="63"/>
        <end position="83"/>
    </location>
</feature>
<feature type="transmembrane region" description="Helical" evidence="5">
    <location>
        <begin position="412"/>
        <end position="432"/>
    </location>
</feature>
<dbReference type="PROSITE" id="PS00216">
    <property type="entry name" value="SUGAR_TRANSPORT_1"/>
    <property type="match status" value="1"/>
</dbReference>
<feature type="transmembrane region" description="Helical" evidence="5">
    <location>
        <begin position="149"/>
        <end position="167"/>
    </location>
</feature>
<proteinExistence type="predicted"/>
<dbReference type="EMBL" id="FNRV01000001">
    <property type="protein sequence ID" value="SEC27893.1"/>
    <property type="molecule type" value="Genomic_DNA"/>
</dbReference>
<name>A0ABY0XV69_9PSED</name>
<evidence type="ECO:0000313" key="8">
    <source>
        <dbReference type="Proteomes" id="UP000199665"/>
    </source>
</evidence>
<feature type="transmembrane region" description="Helical" evidence="5">
    <location>
        <begin position="179"/>
        <end position="199"/>
    </location>
</feature>
<feature type="transmembrane region" description="Helical" evidence="5">
    <location>
        <begin position="384"/>
        <end position="406"/>
    </location>
</feature>
<feature type="transmembrane region" description="Helical" evidence="5">
    <location>
        <begin position="23"/>
        <end position="51"/>
    </location>
</feature>
<organism evidence="7 8">
    <name type="scientific">Pseudomonas mohnii</name>
    <dbReference type="NCBI Taxonomy" id="395600"/>
    <lineage>
        <taxon>Bacteria</taxon>
        <taxon>Pseudomonadati</taxon>
        <taxon>Pseudomonadota</taxon>
        <taxon>Gammaproteobacteria</taxon>
        <taxon>Pseudomonadales</taxon>
        <taxon>Pseudomonadaceae</taxon>
        <taxon>Pseudomonas</taxon>
    </lineage>
</organism>
<dbReference type="PROSITE" id="PS00217">
    <property type="entry name" value="SUGAR_TRANSPORT_2"/>
    <property type="match status" value="1"/>
</dbReference>
<feature type="transmembrane region" description="Helical" evidence="5">
    <location>
        <begin position="117"/>
        <end position="137"/>
    </location>
</feature>
<keyword evidence="8" id="KW-1185">Reference proteome</keyword>
<feature type="transmembrane region" description="Helical" evidence="5">
    <location>
        <begin position="294"/>
        <end position="312"/>
    </location>
</feature>
<dbReference type="CDD" id="cd17365">
    <property type="entry name" value="MFS_PcaK_like"/>
    <property type="match status" value="1"/>
</dbReference>
<keyword evidence="4 5" id="KW-0472">Membrane</keyword>
<dbReference type="InterPro" id="IPR020846">
    <property type="entry name" value="MFS_dom"/>
</dbReference>
<evidence type="ECO:0000256" key="3">
    <source>
        <dbReference type="ARBA" id="ARBA00022989"/>
    </source>
</evidence>
<protein>
    <submittedName>
        <fullName evidence="7">MFS transporter, AAHS family, 4-hydroxybenzoate transporter</fullName>
    </submittedName>
</protein>
<reference evidence="7 8" key="1">
    <citation type="submission" date="2016-10" db="EMBL/GenBank/DDBJ databases">
        <authorList>
            <person name="Varghese N."/>
            <person name="Submissions S."/>
        </authorList>
    </citation>
    <scope>NUCLEOTIDE SEQUENCE [LARGE SCALE GENOMIC DNA]</scope>
    <source>
        <strain evidence="7 8">DSM 18327</strain>
    </source>
</reference>
<feature type="domain" description="Major facilitator superfamily (MFS) profile" evidence="6">
    <location>
        <begin position="25"/>
        <end position="438"/>
    </location>
</feature>
<feature type="transmembrane region" description="Helical" evidence="5">
    <location>
        <begin position="90"/>
        <end position="111"/>
    </location>
</feature>
<comment type="caution">
    <text evidence="7">The sequence shown here is derived from an EMBL/GenBank/DDBJ whole genome shotgun (WGS) entry which is preliminary data.</text>
</comment>
<comment type="subcellular location">
    <subcellularLocation>
        <location evidence="1">Membrane</location>
        <topology evidence="1">Multi-pass membrane protein</topology>
    </subcellularLocation>
</comment>
<dbReference type="SUPFAM" id="SSF103473">
    <property type="entry name" value="MFS general substrate transporter"/>
    <property type="match status" value="1"/>
</dbReference>
<keyword evidence="3 5" id="KW-1133">Transmembrane helix</keyword>
<feature type="transmembrane region" description="Helical" evidence="5">
    <location>
        <begin position="249"/>
        <end position="274"/>
    </location>
</feature>
<dbReference type="PROSITE" id="PS50850">
    <property type="entry name" value="MFS"/>
    <property type="match status" value="1"/>
</dbReference>
<dbReference type="Gene3D" id="1.20.1250.20">
    <property type="entry name" value="MFS general substrate transporter like domains"/>
    <property type="match status" value="1"/>
</dbReference>
<dbReference type="PANTHER" id="PTHR23508">
    <property type="entry name" value="CARBOXYLIC ACID TRANSPORTER PROTEIN HOMOLOG"/>
    <property type="match status" value="1"/>
</dbReference>
<dbReference type="InterPro" id="IPR011701">
    <property type="entry name" value="MFS"/>
</dbReference>
<dbReference type="Proteomes" id="UP000199665">
    <property type="component" value="Unassembled WGS sequence"/>
</dbReference>
<evidence type="ECO:0000256" key="5">
    <source>
        <dbReference type="SAM" id="Phobius"/>
    </source>
</evidence>
<evidence type="ECO:0000256" key="4">
    <source>
        <dbReference type="ARBA" id="ARBA00023136"/>
    </source>
</evidence>
<evidence type="ECO:0000313" key="7">
    <source>
        <dbReference type="EMBL" id="SEC27893.1"/>
    </source>
</evidence>
<keyword evidence="2 5" id="KW-0812">Transmembrane</keyword>
<feature type="transmembrane region" description="Helical" evidence="5">
    <location>
        <begin position="324"/>
        <end position="341"/>
    </location>
</feature>
<dbReference type="InterPro" id="IPR036259">
    <property type="entry name" value="MFS_trans_sf"/>
</dbReference>